<proteinExistence type="predicted"/>
<dbReference type="OrthoDB" id="442460at2759"/>
<sequence>MDSSTIDGKHSGLSKYMFKSIWKRELAWNRITYDRGWLDLRKQGDCLSWSVGQLINNALNSATDANGKQIVLILGFSFQGPLMPSDTRTVVYNEFTLDLSFPAEYRAFIPNVPYAPEEADIHGIALVTTQDLVFEKMDQQVELLASYQSVHHGG</sequence>
<dbReference type="Proteomes" id="UP000320333">
    <property type="component" value="Unassembled WGS sequence"/>
</dbReference>
<name>A0A507CQL3_9FUNG</name>
<accession>A0A507CQL3</accession>
<comment type="caution">
    <text evidence="1">The sequence shown here is derived from an EMBL/GenBank/DDBJ whole genome shotgun (WGS) entry which is preliminary data.</text>
</comment>
<reference evidence="1 2" key="1">
    <citation type="journal article" date="2019" name="Sci. Rep.">
        <title>Comparative genomics of chytrid fungi reveal insights into the obligate biotrophic and pathogenic lifestyle of Synchytrium endobioticum.</title>
        <authorList>
            <person name="van de Vossenberg B.T.L.H."/>
            <person name="Warris S."/>
            <person name="Nguyen H.D.T."/>
            <person name="van Gent-Pelzer M.P.E."/>
            <person name="Joly D.L."/>
            <person name="van de Geest H.C."/>
            <person name="Bonants P.J.M."/>
            <person name="Smith D.S."/>
            <person name="Levesque C.A."/>
            <person name="van der Lee T.A.J."/>
        </authorList>
    </citation>
    <scope>NUCLEOTIDE SEQUENCE [LARGE SCALE GENOMIC DNA]</scope>
    <source>
        <strain evidence="1 2">CBS 675.73</strain>
    </source>
</reference>
<gene>
    <name evidence="1" type="ORF">CcCBS67573_g10577</name>
</gene>
<keyword evidence="2" id="KW-1185">Reference proteome</keyword>
<organism evidence="1 2">
    <name type="scientific">Chytriomyces confervae</name>
    <dbReference type="NCBI Taxonomy" id="246404"/>
    <lineage>
        <taxon>Eukaryota</taxon>
        <taxon>Fungi</taxon>
        <taxon>Fungi incertae sedis</taxon>
        <taxon>Chytridiomycota</taxon>
        <taxon>Chytridiomycota incertae sedis</taxon>
        <taxon>Chytridiomycetes</taxon>
        <taxon>Chytridiales</taxon>
        <taxon>Chytriomycetaceae</taxon>
        <taxon>Chytriomyces</taxon>
    </lineage>
</organism>
<evidence type="ECO:0000313" key="1">
    <source>
        <dbReference type="EMBL" id="TPX41424.1"/>
    </source>
</evidence>
<dbReference type="AlphaFoldDB" id="A0A507CQL3"/>
<evidence type="ECO:0000313" key="2">
    <source>
        <dbReference type="Proteomes" id="UP000320333"/>
    </source>
</evidence>
<dbReference type="EMBL" id="QEAP01001731">
    <property type="protein sequence ID" value="TPX41424.1"/>
    <property type="molecule type" value="Genomic_DNA"/>
</dbReference>
<protein>
    <submittedName>
        <fullName evidence="1">Uncharacterized protein</fullName>
    </submittedName>
</protein>